<reference evidence="2" key="1">
    <citation type="submission" date="2021-02" db="EMBL/GenBank/DDBJ databases">
        <title>Genome-Resolved Metagenomics of a Microbial Community Performing Photosynthetic Biological Nutrient Removal.</title>
        <authorList>
            <person name="Mcdaniel E.A."/>
        </authorList>
    </citation>
    <scope>NUCLEOTIDE SEQUENCE</scope>
    <source>
        <strain evidence="2">UWPOB_OBS1</strain>
    </source>
</reference>
<feature type="transmembrane region" description="Helical" evidence="1">
    <location>
        <begin position="103"/>
        <end position="123"/>
    </location>
</feature>
<keyword evidence="1" id="KW-1133">Transmembrane helix</keyword>
<dbReference type="EMBL" id="JAFLCK010000006">
    <property type="protein sequence ID" value="MBN8659945.1"/>
    <property type="molecule type" value="Genomic_DNA"/>
</dbReference>
<feature type="transmembrane region" description="Helical" evidence="1">
    <location>
        <begin position="143"/>
        <end position="163"/>
    </location>
</feature>
<protein>
    <submittedName>
        <fullName evidence="2">Uncharacterized protein</fullName>
    </submittedName>
</protein>
<feature type="transmembrane region" description="Helical" evidence="1">
    <location>
        <begin position="175"/>
        <end position="196"/>
    </location>
</feature>
<comment type="caution">
    <text evidence="2">The sequence shown here is derived from an EMBL/GenBank/DDBJ whole genome shotgun (WGS) entry which is preliminary data.</text>
</comment>
<keyword evidence="1" id="KW-0472">Membrane</keyword>
<name>A0A8J7TLL8_9BACT</name>
<accession>A0A8J7TLL8</accession>
<proteinExistence type="predicted"/>
<organism evidence="2 3">
    <name type="scientific">Candidatus Obscuribacter phosphatis</name>
    <dbReference type="NCBI Taxonomy" id="1906157"/>
    <lineage>
        <taxon>Bacteria</taxon>
        <taxon>Bacillati</taxon>
        <taxon>Candidatus Melainabacteria</taxon>
        <taxon>Candidatus Obscuribacterales</taxon>
        <taxon>Candidatus Obscuribacteraceae</taxon>
        <taxon>Candidatus Obscuribacter</taxon>
    </lineage>
</organism>
<dbReference type="Proteomes" id="UP000664277">
    <property type="component" value="Unassembled WGS sequence"/>
</dbReference>
<keyword evidence="1" id="KW-0812">Transmembrane</keyword>
<evidence type="ECO:0000313" key="3">
    <source>
        <dbReference type="Proteomes" id="UP000664277"/>
    </source>
</evidence>
<gene>
    <name evidence="2" type="ORF">J0M35_06250</name>
</gene>
<dbReference type="AlphaFoldDB" id="A0A8J7TLL8"/>
<sequence length="198" mass="22784">MNNQDSFQKNLNLAVGWLLYPTGDFLGQLILHPSHISIERLLAITLMGGLVYRFEIPRWFKTLDSIKFDDETIEKFQLLKLLTRENPAETAHKQILNWLGRTLGAMLYFNPLWISRHIYVIFISTNHQFMPSNMTPLAAVGHFLAVGGNSFLINLPISFLGNYIIQQRLPITYRFLGSATLSSLMAILYAVAYWLFHH</sequence>
<evidence type="ECO:0000256" key="1">
    <source>
        <dbReference type="SAM" id="Phobius"/>
    </source>
</evidence>
<evidence type="ECO:0000313" key="2">
    <source>
        <dbReference type="EMBL" id="MBN8659945.1"/>
    </source>
</evidence>